<dbReference type="GO" id="GO:0005789">
    <property type="term" value="C:endoplasmic reticulum membrane"/>
    <property type="evidence" value="ECO:0007669"/>
    <property type="project" value="UniProtKB-SubCell"/>
</dbReference>
<keyword evidence="4" id="KW-0256">Endoplasmic reticulum</keyword>
<evidence type="ECO:0000256" key="3">
    <source>
        <dbReference type="ARBA" id="ARBA00022692"/>
    </source>
</evidence>
<comment type="subcellular location">
    <subcellularLocation>
        <location evidence="1">Endoplasmic reticulum membrane</location>
        <topology evidence="1">Multi-pass membrane protein</topology>
    </subcellularLocation>
</comment>
<comment type="similarity">
    <text evidence="2">Belongs to the jagunal family.</text>
</comment>
<protein>
    <submittedName>
        <fullName evidence="8">Uncharacterized protein</fullName>
    </submittedName>
</protein>
<dbReference type="InterPro" id="IPR009787">
    <property type="entry name" value="Jagunal"/>
</dbReference>
<dbReference type="GO" id="GO:0007029">
    <property type="term" value="P:endoplasmic reticulum organization"/>
    <property type="evidence" value="ECO:0007669"/>
    <property type="project" value="InterPro"/>
</dbReference>
<keyword evidence="9" id="KW-1185">Reference proteome</keyword>
<comment type="caution">
    <text evidence="8">The sequence shown here is derived from an EMBL/GenBank/DDBJ whole genome shotgun (WGS) entry which is preliminary data.</text>
</comment>
<gene>
    <name evidence="8" type="ORF">ILUMI_19245</name>
</gene>
<feature type="transmembrane region" description="Helical" evidence="7">
    <location>
        <begin position="118"/>
        <end position="138"/>
    </location>
</feature>
<dbReference type="AlphaFoldDB" id="A0A8K0CGJ4"/>
<feature type="transmembrane region" description="Helical" evidence="7">
    <location>
        <begin position="217"/>
        <end position="238"/>
    </location>
</feature>
<name>A0A8K0CGJ4_IGNLU</name>
<dbReference type="OrthoDB" id="10351291at2759"/>
<accession>A0A8K0CGJ4</accession>
<keyword evidence="5 7" id="KW-1133">Transmembrane helix</keyword>
<evidence type="ECO:0000256" key="2">
    <source>
        <dbReference type="ARBA" id="ARBA00008462"/>
    </source>
</evidence>
<organism evidence="8 9">
    <name type="scientific">Ignelater luminosus</name>
    <name type="common">Cucubano</name>
    <name type="synonym">Pyrophorus luminosus</name>
    <dbReference type="NCBI Taxonomy" id="2038154"/>
    <lineage>
        <taxon>Eukaryota</taxon>
        <taxon>Metazoa</taxon>
        <taxon>Ecdysozoa</taxon>
        <taxon>Arthropoda</taxon>
        <taxon>Hexapoda</taxon>
        <taxon>Insecta</taxon>
        <taxon>Pterygota</taxon>
        <taxon>Neoptera</taxon>
        <taxon>Endopterygota</taxon>
        <taxon>Coleoptera</taxon>
        <taxon>Polyphaga</taxon>
        <taxon>Elateriformia</taxon>
        <taxon>Elateroidea</taxon>
        <taxon>Elateridae</taxon>
        <taxon>Agrypninae</taxon>
        <taxon>Pyrophorini</taxon>
        <taxon>Ignelater</taxon>
    </lineage>
</organism>
<evidence type="ECO:0000313" key="9">
    <source>
        <dbReference type="Proteomes" id="UP000801492"/>
    </source>
</evidence>
<dbReference type="Proteomes" id="UP000801492">
    <property type="component" value="Unassembled WGS sequence"/>
</dbReference>
<dbReference type="EMBL" id="VTPC01085962">
    <property type="protein sequence ID" value="KAF2886928.1"/>
    <property type="molecule type" value="Genomic_DNA"/>
</dbReference>
<feature type="transmembrane region" description="Helical" evidence="7">
    <location>
        <begin position="145"/>
        <end position="162"/>
    </location>
</feature>
<proteinExistence type="inferred from homology"/>
<keyword evidence="3 7" id="KW-0812">Transmembrane</keyword>
<evidence type="ECO:0000256" key="1">
    <source>
        <dbReference type="ARBA" id="ARBA00004477"/>
    </source>
</evidence>
<reference evidence="8" key="1">
    <citation type="submission" date="2019-08" db="EMBL/GenBank/DDBJ databases">
        <title>The genome of the North American firefly Photinus pyralis.</title>
        <authorList>
            <consortium name="Photinus pyralis genome working group"/>
            <person name="Fallon T.R."/>
            <person name="Sander Lower S.E."/>
            <person name="Weng J.-K."/>
        </authorList>
    </citation>
    <scope>NUCLEOTIDE SEQUENCE</scope>
    <source>
        <strain evidence="8">TRF0915ILg1</strain>
        <tissue evidence="8">Whole body</tissue>
    </source>
</reference>
<sequence>MRYHLFRFLAVSFVSFVFFIFQSKLELTMPKLLVTSLAFLKELVRPVKYFKRIVGCKYSGLVFGSNYYINTFMECLVMTNYICLIVLLKLGAHLLVRYNIATSFLNSLQIIEPELWEYVWVLMVATFQFIGSLALLFYSTALMKLYCIGIYISIGPLIWPFFKYYDQVKMILTSLTPPASSGYMELLWQTTEYIPFISTQNTQQQQVQLWQGFPVGILVYEFLVTTIAIHLSSGYYGLKLVDLFMEYNYLARVENTNVSIRKNSCI</sequence>
<evidence type="ECO:0000256" key="4">
    <source>
        <dbReference type="ARBA" id="ARBA00022824"/>
    </source>
</evidence>
<evidence type="ECO:0000256" key="5">
    <source>
        <dbReference type="ARBA" id="ARBA00022989"/>
    </source>
</evidence>
<evidence type="ECO:0000256" key="7">
    <source>
        <dbReference type="SAM" id="Phobius"/>
    </source>
</evidence>
<evidence type="ECO:0000313" key="8">
    <source>
        <dbReference type="EMBL" id="KAF2886928.1"/>
    </source>
</evidence>
<dbReference type="Pfam" id="PF07086">
    <property type="entry name" value="Jagunal"/>
    <property type="match status" value="1"/>
</dbReference>
<evidence type="ECO:0000256" key="6">
    <source>
        <dbReference type="ARBA" id="ARBA00023136"/>
    </source>
</evidence>
<feature type="transmembrane region" description="Helical" evidence="7">
    <location>
        <begin position="81"/>
        <end position="98"/>
    </location>
</feature>
<keyword evidence="6 7" id="KW-0472">Membrane</keyword>